<keyword evidence="5" id="KW-1185">Reference proteome</keyword>
<dbReference type="EMBL" id="KB741282">
    <property type="protein sequence ID" value="ENN70834.1"/>
    <property type="molecule type" value="Genomic_DNA"/>
</dbReference>
<proteinExistence type="predicted"/>
<reference evidence="5 6" key="1">
    <citation type="journal article" date="2013" name="Genome Biol.">
        <title>Draft genome of the mountain pine beetle, Dendroctonus ponderosae Hopkins, a major forest pest.</title>
        <authorList>
            <person name="Keeling C.I."/>
            <person name="Yuen M.M."/>
            <person name="Liao N.Y."/>
            <person name="Docking T.R."/>
            <person name="Chan S.K."/>
            <person name="Taylor G.A."/>
            <person name="Palmquist D.L."/>
            <person name="Jackman S.D."/>
            <person name="Nguyen A."/>
            <person name="Li M."/>
            <person name="Henderson H."/>
            <person name="Janes J.K."/>
            <person name="Zhao Y."/>
            <person name="Pandoh P."/>
            <person name="Moore R."/>
            <person name="Sperling F.A."/>
            <person name="Huber D.P."/>
            <person name="Birol I."/>
            <person name="Jones S.J."/>
            <person name="Bohlmann J."/>
        </authorList>
    </citation>
    <scope>NUCLEOTIDE SEQUENCE</scope>
</reference>
<dbReference type="HOGENOM" id="CLU_883567_0_0_1"/>
<dbReference type="OrthoDB" id="6717296at2759"/>
<evidence type="ECO:0000313" key="5">
    <source>
        <dbReference type="Proteomes" id="UP000019118"/>
    </source>
</evidence>
<gene>
    <name evidence="4" type="primary">109545035</name>
    <name evidence="3" type="ORF">D910_07761</name>
    <name evidence="2" type="ORF">YQE_12498</name>
</gene>
<evidence type="ECO:0000313" key="6">
    <source>
        <dbReference type="Proteomes" id="UP000030742"/>
    </source>
</evidence>
<evidence type="ECO:0000313" key="3">
    <source>
        <dbReference type="EMBL" id="ERL90412.1"/>
    </source>
</evidence>
<feature type="region of interest" description="Disordered" evidence="1">
    <location>
        <begin position="295"/>
        <end position="315"/>
    </location>
</feature>
<sequence>MDEFIANIVKILSSTINVRIISFPSFAIESLLASVVCIVHCLLIFEVNTLVRRTNAKAAARLRLKHPVKESDSYSLHSILTLQATQVFHKKPEVFQRPQIYKPTNSKLQRRYNRENNSWLLSKGDSILRHTFSDRVDHLLSISPSEYIRRDKERKNREQGIQSCIQSLTTLLEKALNSDGGVTFQSMSKEDIKKSINALRENFESELNSNSLLADFPPPSLQSMIDYNAAKRALKSSVYPDQHIPSIYRCSNMSLSKSNHDTKVTRHQGGEDANQHSNEKIIAVKSSQSLSELFRKQSSESFGSDKRQSRGILVN</sequence>
<dbReference type="KEGG" id="dpa:109545035"/>
<feature type="region of interest" description="Disordered" evidence="1">
    <location>
        <begin position="259"/>
        <end position="278"/>
    </location>
</feature>
<reference evidence="4" key="2">
    <citation type="submission" date="2024-08" db="UniProtKB">
        <authorList>
            <consortium name="EnsemblMetazoa"/>
        </authorList>
    </citation>
    <scope>IDENTIFICATION</scope>
</reference>
<feature type="non-terminal residue" evidence="2">
    <location>
        <position position="1"/>
    </location>
</feature>
<name>N6ST12_DENPD</name>
<accession>N6ST12</accession>
<organism evidence="2">
    <name type="scientific">Dendroctonus ponderosae</name>
    <name type="common">Mountain pine beetle</name>
    <dbReference type="NCBI Taxonomy" id="77166"/>
    <lineage>
        <taxon>Eukaryota</taxon>
        <taxon>Metazoa</taxon>
        <taxon>Ecdysozoa</taxon>
        <taxon>Arthropoda</taxon>
        <taxon>Hexapoda</taxon>
        <taxon>Insecta</taxon>
        <taxon>Pterygota</taxon>
        <taxon>Neoptera</taxon>
        <taxon>Endopterygota</taxon>
        <taxon>Coleoptera</taxon>
        <taxon>Polyphaga</taxon>
        <taxon>Cucujiformia</taxon>
        <taxon>Curculionidae</taxon>
        <taxon>Scolytinae</taxon>
        <taxon>Dendroctonus</taxon>
    </lineage>
</organism>
<dbReference type="Proteomes" id="UP000030742">
    <property type="component" value="Unassembled WGS sequence"/>
</dbReference>
<dbReference type="EnsemblMetazoa" id="XM_019915514.1">
    <property type="protein sequence ID" value="XP_019771073.1"/>
    <property type="gene ID" value="LOC109545035"/>
</dbReference>
<dbReference type="Proteomes" id="UP000019118">
    <property type="component" value="Unassembled WGS sequence"/>
</dbReference>
<dbReference type="EMBL" id="KB632233">
    <property type="protein sequence ID" value="ERL90412.1"/>
    <property type="molecule type" value="Genomic_DNA"/>
</dbReference>
<dbReference type="AlphaFoldDB" id="N6ST12"/>
<evidence type="ECO:0000256" key="1">
    <source>
        <dbReference type="SAM" id="MobiDB-lite"/>
    </source>
</evidence>
<evidence type="ECO:0000313" key="4">
    <source>
        <dbReference type="EnsemblMetazoa" id="XP_019771073.1"/>
    </source>
</evidence>
<feature type="compositionally biased region" description="Basic and acidic residues" evidence="1">
    <location>
        <begin position="295"/>
        <end position="308"/>
    </location>
</feature>
<protein>
    <submittedName>
        <fullName evidence="2 4">Uncharacterized protein</fullName>
    </submittedName>
</protein>
<evidence type="ECO:0000313" key="2">
    <source>
        <dbReference type="EMBL" id="ENN70834.1"/>
    </source>
</evidence>